<evidence type="ECO:0000313" key="1">
    <source>
        <dbReference type="EMBL" id="MBE1603737.1"/>
    </source>
</evidence>
<dbReference type="InterPro" id="IPR046592">
    <property type="entry name" value="DUF6650"/>
</dbReference>
<gene>
    <name evidence="1" type="ORF">HEB94_000585</name>
</gene>
<dbReference type="RefSeq" id="WP_192748478.1">
    <property type="nucleotide sequence ID" value="NZ_BAABJL010000266.1"/>
</dbReference>
<dbReference type="AlphaFoldDB" id="A0A927R5V5"/>
<proteinExistence type="predicted"/>
<evidence type="ECO:0000313" key="2">
    <source>
        <dbReference type="Proteomes" id="UP000638648"/>
    </source>
</evidence>
<accession>A0A927R5V5</accession>
<dbReference type="Pfam" id="PF20355">
    <property type="entry name" value="DUF6650"/>
    <property type="match status" value="1"/>
</dbReference>
<name>A0A927R5V5_9ACTN</name>
<organism evidence="1 2">
    <name type="scientific">Actinopolymorpha pittospori</name>
    <dbReference type="NCBI Taxonomy" id="648752"/>
    <lineage>
        <taxon>Bacteria</taxon>
        <taxon>Bacillati</taxon>
        <taxon>Actinomycetota</taxon>
        <taxon>Actinomycetes</taxon>
        <taxon>Propionibacteriales</taxon>
        <taxon>Actinopolymorphaceae</taxon>
        <taxon>Actinopolymorpha</taxon>
    </lineage>
</organism>
<dbReference type="Proteomes" id="UP000638648">
    <property type="component" value="Unassembled WGS sequence"/>
</dbReference>
<keyword evidence="2" id="KW-1185">Reference proteome</keyword>
<sequence>MGRIPYELTGISFPLFGASWQKKRTDKAVANSVIRVLEDRRLLFGDRHAEDEMHCVESALEIRQYLTTRLTDDEMGNDLRGVLKAMRAACRKFVEVAGPNACNFMHRGSWGPSGDVFGLALGDLRSQMGFYIAALVIQYKIEIEDDLAKILPPPPVEDNDDLLWIPGFD</sequence>
<reference evidence="1" key="1">
    <citation type="submission" date="2020-10" db="EMBL/GenBank/DDBJ databases">
        <title>Sequencing the genomes of 1000 actinobacteria strains.</title>
        <authorList>
            <person name="Klenk H.-P."/>
        </authorList>
    </citation>
    <scope>NUCLEOTIDE SEQUENCE</scope>
    <source>
        <strain evidence="1">DSM 45354</strain>
    </source>
</reference>
<protein>
    <submittedName>
        <fullName evidence="1">Uncharacterized protein</fullName>
    </submittedName>
</protein>
<dbReference type="EMBL" id="JADBEM010000001">
    <property type="protein sequence ID" value="MBE1603737.1"/>
    <property type="molecule type" value="Genomic_DNA"/>
</dbReference>
<comment type="caution">
    <text evidence="1">The sequence shown here is derived from an EMBL/GenBank/DDBJ whole genome shotgun (WGS) entry which is preliminary data.</text>
</comment>